<dbReference type="RefSeq" id="WP_052295089.1">
    <property type="nucleotide sequence ID" value="NZ_ABXB03000002.1"/>
</dbReference>
<evidence type="ECO:0000256" key="1">
    <source>
        <dbReference type="ARBA" id="ARBA00022722"/>
    </source>
</evidence>
<evidence type="ECO:0000313" key="7">
    <source>
        <dbReference type="Proteomes" id="UP000029074"/>
    </source>
</evidence>
<keyword evidence="7" id="KW-1185">Reference proteome</keyword>
<dbReference type="InterPro" id="IPR029060">
    <property type="entry name" value="PIN-like_dom_sf"/>
</dbReference>
<gene>
    <name evidence="6" type="ORF">BGLCM_1351</name>
</gene>
<dbReference type="EMBL" id="JGYW01000009">
    <property type="protein sequence ID" value="KFI57662.1"/>
    <property type="molecule type" value="Genomic_DNA"/>
</dbReference>
<proteinExistence type="predicted"/>
<evidence type="ECO:0000256" key="3">
    <source>
        <dbReference type="ARBA" id="ARBA00022801"/>
    </source>
</evidence>
<keyword evidence="1" id="KW-0540">Nuclease</keyword>
<dbReference type="GO" id="GO:0016787">
    <property type="term" value="F:hydrolase activity"/>
    <property type="evidence" value="ECO:0007669"/>
    <property type="project" value="UniProtKB-KW"/>
</dbReference>
<sequence length="105" mass="11896">MQHNNTVFVSPLSLKDLYYIGAKRFGRDAMRMAIQSIVTICTVTDCSSIDCINAADSNEPDFEDDLIRATAERLNVDIIITRDETAFSHSLVRSMNAERYLELFT</sequence>
<comment type="caution">
    <text evidence="6">The sequence shown here is derived from an EMBL/GenBank/DDBJ whole genome shotgun (WGS) entry which is preliminary data.</text>
</comment>
<keyword evidence="2" id="KW-0479">Metal-binding</keyword>
<dbReference type="InterPro" id="IPR002716">
    <property type="entry name" value="PIN_dom"/>
</dbReference>
<dbReference type="OrthoDB" id="3232645at2"/>
<accession>A0A087AFW2</accession>
<dbReference type="Proteomes" id="UP000029074">
    <property type="component" value="Unassembled WGS sequence"/>
</dbReference>
<dbReference type="SUPFAM" id="SSF88723">
    <property type="entry name" value="PIN domain-like"/>
    <property type="match status" value="1"/>
</dbReference>
<dbReference type="GO" id="GO:0046872">
    <property type="term" value="F:metal ion binding"/>
    <property type="evidence" value="ECO:0007669"/>
    <property type="project" value="UniProtKB-KW"/>
</dbReference>
<keyword evidence="4" id="KW-0460">Magnesium</keyword>
<organism evidence="6 7">
    <name type="scientific">Bifidobacterium gallicum DSM 20093 = LMG 11596</name>
    <dbReference type="NCBI Taxonomy" id="561180"/>
    <lineage>
        <taxon>Bacteria</taxon>
        <taxon>Bacillati</taxon>
        <taxon>Actinomycetota</taxon>
        <taxon>Actinomycetes</taxon>
        <taxon>Bifidobacteriales</taxon>
        <taxon>Bifidobacteriaceae</taxon>
        <taxon>Bifidobacterium</taxon>
    </lineage>
</organism>
<dbReference type="GO" id="GO:0004518">
    <property type="term" value="F:nuclease activity"/>
    <property type="evidence" value="ECO:0007669"/>
    <property type="project" value="UniProtKB-KW"/>
</dbReference>
<protein>
    <submittedName>
        <fullName evidence="6">Toxin-antitoxin system, toxin component, PIN family</fullName>
    </submittedName>
</protein>
<evidence type="ECO:0000256" key="2">
    <source>
        <dbReference type="ARBA" id="ARBA00022723"/>
    </source>
</evidence>
<reference evidence="6 7" key="1">
    <citation type="submission" date="2014-03" db="EMBL/GenBank/DDBJ databases">
        <title>Genomics of Bifidobacteria.</title>
        <authorList>
            <person name="Ventura M."/>
            <person name="Milani C."/>
            <person name="Lugli G.A."/>
        </authorList>
    </citation>
    <scope>NUCLEOTIDE SEQUENCE [LARGE SCALE GENOMIC DNA]</scope>
    <source>
        <strain evidence="6 7">LMG 11596</strain>
    </source>
</reference>
<evidence type="ECO:0000313" key="6">
    <source>
        <dbReference type="EMBL" id="KFI57662.1"/>
    </source>
</evidence>
<evidence type="ECO:0000259" key="5">
    <source>
        <dbReference type="Pfam" id="PF13470"/>
    </source>
</evidence>
<keyword evidence="3" id="KW-0378">Hydrolase</keyword>
<evidence type="ECO:0000256" key="4">
    <source>
        <dbReference type="ARBA" id="ARBA00022842"/>
    </source>
</evidence>
<dbReference type="AlphaFoldDB" id="A0A087AFW2"/>
<name>A0A087AFW2_9BIFI</name>
<dbReference type="Pfam" id="PF13470">
    <property type="entry name" value="PIN_3"/>
    <property type="match status" value="1"/>
</dbReference>
<feature type="domain" description="PIN" evidence="5">
    <location>
        <begin position="6"/>
        <end position="83"/>
    </location>
</feature>